<dbReference type="Pfam" id="PF01261">
    <property type="entry name" value="AP_endonuc_2"/>
    <property type="match status" value="1"/>
</dbReference>
<keyword evidence="4" id="KW-1185">Reference proteome</keyword>
<evidence type="ECO:0000256" key="1">
    <source>
        <dbReference type="ARBA" id="ARBA00023277"/>
    </source>
</evidence>
<dbReference type="Proteomes" id="UP000256486">
    <property type="component" value="Unassembled WGS sequence"/>
</dbReference>
<dbReference type="PANTHER" id="PTHR12110:SF41">
    <property type="entry name" value="INOSOSE DEHYDRATASE"/>
    <property type="match status" value="1"/>
</dbReference>
<accession>A0A3E0VGM4</accession>
<dbReference type="AlphaFoldDB" id="A0A3E0VGM4"/>
<evidence type="ECO:0000259" key="2">
    <source>
        <dbReference type="Pfam" id="PF01261"/>
    </source>
</evidence>
<dbReference type="Gene3D" id="3.20.20.150">
    <property type="entry name" value="Divalent-metal-dependent TIM barrel enzymes"/>
    <property type="match status" value="1"/>
</dbReference>
<organism evidence="3 4">
    <name type="scientific">Subtercola boreus</name>
    <dbReference type="NCBI Taxonomy" id="120213"/>
    <lineage>
        <taxon>Bacteria</taxon>
        <taxon>Bacillati</taxon>
        <taxon>Actinomycetota</taxon>
        <taxon>Actinomycetes</taxon>
        <taxon>Micrococcales</taxon>
        <taxon>Microbacteriaceae</taxon>
        <taxon>Subtercola</taxon>
    </lineage>
</organism>
<dbReference type="InterPro" id="IPR050312">
    <property type="entry name" value="IolE/XylAMocC-like"/>
</dbReference>
<protein>
    <submittedName>
        <fullName evidence="3">Epimerase</fullName>
    </submittedName>
</protein>
<dbReference type="InterPro" id="IPR036237">
    <property type="entry name" value="Xyl_isomerase-like_sf"/>
</dbReference>
<keyword evidence="1" id="KW-0119">Carbohydrate metabolism</keyword>
<dbReference type="PANTHER" id="PTHR12110">
    <property type="entry name" value="HYDROXYPYRUVATE ISOMERASE"/>
    <property type="match status" value="1"/>
</dbReference>
<evidence type="ECO:0000313" key="4">
    <source>
        <dbReference type="Proteomes" id="UP000256486"/>
    </source>
</evidence>
<reference evidence="3 4" key="1">
    <citation type="submission" date="2017-04" db="EMBL/GenBank/DDBJ databases">
        <title>Comparative genome analysis of Subtercola boreus.</title>
        <authorList>
            <person name="Cho Y.-J."/>
            <person name="Cho A."/>
            <person name="Kim O.-S."/>
            <person name="Lee J.-I."/>
        </authorList>
    </citation>
    <scope>NUCLEOTIDE SEQUENCE [LARGE SCALE GENOMIC DNA]</scope>
    <source>
        <strain evidence="3 4">K300</strain>
    </source>
</reference>
<dbReference type="InterPro" id="IPR013022">
    <property type="entry name" value="Xyl_isomerase-like_TIM-brl"/>
</dbReference>
<gene>
    <name evidence="3" type="ORF">B7R54_04615</name>
</gene>
<dbReference type="SUPFAM" id="SSF51658">
    <property type="entry name" value="Xylose isomerase-like"/>
    <property type="match status" value="1"/>
</dbReference>
<sequence length="291" mass="30915">MTMPVNKLGVHALVFSGGTTPADVDYAIEQTKLAGYDVLELSLQDAQAIDTAHAKAALEAAGLGVVCSRGLTFDADISSEDVAVVARGAELLRTSVQAVHELGGTLLTGALYSAFGNYGRALTAAGRANAVTVLKDAAKDAQGKGMTLGLEVCNRYETNVVNTAEQALALADDIGEDNVTVHLDSYHMNIEEDDFVRPFALVGDRLGYVHIGENHRGYLGSGHLDFTTFFHSLADIGYTGGITFESFSSAVVSETLSTDLSIWRNLWNDGPALAKHAHTFITNALEANEEH</sequence>
<comment type="caution">
    <text evidence="3">The sequence shown here is derived from an EMBL/GenBank/DDBJ whole genome shotgun (WGS) entry which is preliminary data.</text>
</comment>
<evidence type="ECO:0000313" key="3">
    <source>
        <dbReference type="EMBL" id="RFA08588.1"/>
    </source>
</evidence>
<feature type="domain" description="Xylose isomerase-like TIM barrel" evidence="2">
    <location>
        <begin position="30"/>
        <end position="250"/>
    </location>
</feature>
<name>A0A3E0VGM4_9MICO</name>
<dbReference type="EMBL" id="NBWZ01000001">
    <property type="protein sequence ID" value="RFA08588.1"/>
    <property type="molecule type" value="Genomic_DNA"/>
</dbReference>
<proteinExistence type="predicted"/>